<keyword evidence="3 9" id="KW-1133">Transmembrane helix</keyword>
<dbReference type="Gene3D" id="1.20.1250.20">
    <property type="entry name" value="MFS general substrate transporter like domains"/>
    <property type="match status" value="1"/>
</dbReference>
<dbReference type="Pfam" id="PF00083">
    <property type="entry name" value="Sugar_tr"/>
    <property type="match status" value="1"/>
</dbReference>
<accession>A0AAV6XCG2</accession>
<dbReference type="GO" id="GO:0003677">
    <property type="term" value="F:DNA binding"/>
    <property type="evidence" value="ECO:0007669"/>
    <property type="project" value="InterPro"/>
</dbReference>
<comment type="subcellular location">
    <subcellularLocation>
        <location evidence="1">Membrane</location>
    </subcellularLocation>
</comment>
<evidence type="ECO:0000256" key="3">
    <source>
        <dbReference type="ARBA" id="ARBA00022989"/>
    </source>
</evidence>
<evidence type="ECO:0000256" key="4">
    <source>
        <dbReference type="ARBA" id="ARBA00023015"/>
    </source>
</evidence>
<dbReference type="InterPro" id="IPR006447">
    <property type="entry name" value="Myb_dom_plants"/>
</dbReference>
<dbReference type="NCBIfam" id="TIGR01557">
    <property type="entry name" value="myb_SHAQKYF"/>
    <property type="match status" value="1"/>
</dbReference>
<keyword evidence="2 9" id="KW-0812">Transmembrane</keyword>
<comment type="similarity">
    <text evidence="8">Belongs to the major facilitator superfamily. Phosphate:H(+) symporter (TC 2.A.1.9) family.</text>
</comment>
<keyword evidence="4" id="KW-0805">Transcription regulation</keyword>
<protein>
    <submittedName>
        <fullName evidence="10">Uncharacterized protein</fullName>
    </submittedName>
</protein>
<sequence length="321" mass="36714">MTSYASLARQPQNRDIQCSAWISKIVCYVSRCWKEEGFVLWKYSKKLIPNDLFCTIVDGGTGDPRAFKIEYQSADIAKSAEGNDQKKSSVRQHIRSKMPRLRWTPDLHRSFVHAIERSGGQDNRGLSNSHVKSHLQMYSGKQLDESEKRRNGKLQVFRLKLGLLLEYSIFIPFVFATVIGGIERLLNQRFCFNIICDSLHEIIMPRLGWRWSLALSCVPSLTMVIVSTLAPESPRYLSMKGKANEAIGVDHEENVPSDVTYLRSSNEKQTTSTVGKSLLYLFSSEFLGTTLLLCLLPSEFRLVVFLLWASIDDLWIEHWTK</sequence>
<feature type="transmembrane region" description="Helical" evidence="9">
    <location>
        <begin position="209"/>
        <end position="230"/>
    </location>
</feature>
<proteinExistence type="inferred from homology"/>
<evidence type="ECO:0000256" key="1">
    <source>
        <dbReference type="ARBA" id="ARBA00004370"/>
    </source>
</evidence>
<dbReference type="InterPro" id="IPR005828">
    <property type="entry name" value="MFS_sugar_transport-like"/>
</dbReference>
<organism evidence="10 11">
    <name type="scientific">Buddleja alternifolia</name>
    <dbReference type="NCBI Taxonomy" id="168488"/>
    <lineage>
        <taxon>Eukaryota</taxon>
        <taxon>Viridiplantae</taxon>
        <taxon>Streptophyta</taxon>
        <taxon>Embryophyta</taxon>
        <taxon>Tracheophyta</taxon>
        <taxon>Spermatophyta</taxon>
        <taxon>Magnoliopsida</taxon>
        <taxon>eudicotyledons</taxon>
        <taxon>Gunneridae</taxon>
        <taxon>Pentapetalae</taxon>
        <taxon>asterids</taxon>
        <taxon>lamiids</taxon>
        <taxon>Lamiales</taxon>
        <taxon>Scrophulariaceae</taxon>
        <taxon>Buddlejeae</taxon>
        <taxon>Buddleja</taxon>
    </lineage>
</organism>
<evidence type="ECO:0000256" key="2">
    <source>
        <dbReference type="ARBA" id="ARBA00022692"/>
    </source>
</evidence>
<dbReference type="GO" id="GO:0016020">
    <property type="term" value="C:membrane"/>
    <property type="evidence" value="ECO:0007669"/>
    <property type="project" value="UniProtKB-SubCell"/>
</dbReference>
<dbReference type="Proteomes" id="UP000826271">
    <property type="component" value="Unassembled WGS sequence"/>
</dbReference>
<keyword evidence="7" id="KW-0539">Nucleus</keyword>
<dbReference type="InterPro" id="IPR046955">
    <property type="entry name" value="PHR1-like"/>
</dbReference>
<keyword evidence="11" id="KW-1185">Reference proteome</keyword>
<evidence type="ECO:0000256" key="5">
    <source>
        <dbReference type="ARBA" id="ARBA00023136"/>
    </source>
</evidence>
<dbReference type="SUPFAM" id="SSF103473">
    <property type="entry name" value="MFS general substrate transporter"/>
    <property type="match status" value="1"/>
</dbReference>
<dbReference type="PANTHER" id="PTHR31314">
    <property type="entry name" value="MYB FAMILY TRANSCRIPTION FACTOR PHL7-LIKE"/>
    <property type="match status" value="1"/>
</dbReference>
<evidence type="ECO:0000313" key="11">
    <source>
        <dbReference type="Proteomes" id="UP000826271"/>
    </source>
</evidence>
<reference evidence="10" key="1">
    <citation type="submission" date="2019-10" db="EMBL/GenBank/DDBJ databases">
        <authorList>
            <person name="Zhang R."/>
            <person name="Pan Y."/>
            <person name="Wang J."/>
            <person name="Ma R."/>
            <person name="Yu S."/>
        </authorList>
    </citation>
    <scope>NUCLEOTIDE SEQUENCE</scope>
    <source>
        <strain evidence="10">LA-IB0</strain>
        <tissue evidence="10">Leaf</tissue>
    </source>
</reference>
<gene>
    <name evidence="10" type="ORF">BUALT_Bualt06G0027200</name>
</gene>
<name>A0AAV6XCG2_9LAMI</name>
<dbReference type="PANTHER" id="PTHR31314:SF164">
    <property type="entry name" value="HTH MYB-TYPE DOMAIN-CONTAINING PROTEIN"/>
    <property type="match status" value="1"/>
</dbReference>
<dbReference type="InterPro" id="IPR009057">
    <property type="entry name" value="Homeodomain-like_sf"/>
</dbReference>
<comment type="caution">
    <text evidence="10">The sequence shown here is derived from an EMBL/GenBank/DDBJ whole genome shotgun (WGS) entry which is preliminary data.</text>
</comment>
<dbReference type="InterPro" id="IPR036259">
    <property type="entry name" value="MFS_trans_sf"/>
</dbReference>
<evidence type="ECO:0000256" key="7">
    <source>
        <dbReference type="ARBA" id="ARBA00023242"/>
    </source>
</evidence>
<keyword evidence="5 9" id="KW-0472">Membrane</keyword>
<evidence type="ECO:0000256" key="6">
    <source>
        <dbReference type="ARBA" id="ARBA00023163"/>
    </source>
</evidence>
<dbReference type="Gene3D" id="1.10.10.60">
    <property type="entry name" value="Homeodomain-like"/>
    <property type="match status" value="1"/>
</dbReference>
<dbReference type="GO" id="GO:0022857">
    <property type="term" value="F:transmembrane transporter activity"/>
    <property type="evidence" value="ECO:0007669"/>
    <property type="project" value="InterPro"/>
</dbReference>
<dbReference type="GO" id="GO:0003700">
    <property type="term" value="F:DNA-binding transcription factor activity"/>
    <property type="evidence" value="ECO:0007669"/>
    <property type="project" value="InterPro"/>
</dbReference>
<dbReference type="AlphaFoldDB" id="A0AAV6XCG2"/>
<keyword evidence="6" id="KW-0804">Transcription</keyword>
<feature type="transmembrane region" description="Helical" evidence="9">
    <location>
        <begin position="286"/>
        <end position="311"/>
    </location>
</feature>
<evidence type="ECO:0000313" key="10">
    <source>
        <dbReference type="EMBL" id="KAG8380549.1"/>
    </source>
</evidence>
<feature type="transmembrane region" description="Helical" evidence="9">
    <location>
        <begin position="159"/>
        <end position="182"/>
    </location>
</feature>
<dbReference type="EMBL" id="WHWC01000006">
    <property type="protein sequence ID" value="KAG8380549.1"/>
    <property type="molecule type" value="Genomic_DNA"/>
</dbReference>
<evidence type="ECO:0000256" key="9">
    <source>
        <dbReference type="SAM" id="Phobius"/>
    </source>
</evidence>
<evidence type="ECO:0000256" key="8">
    <source>
        <dbReference type="ARBA" id="ARBA00044504"/>
    </source>
</evidence>
<dbReference type="SUPFAM" id="SSF46689">
    <property type="entry name" value="Homeodomain-like"/>
    <property type="match status" value="1"/>
</dbReference>